<dbReference type="EMBL" id="AONQ01000068">
    <property type="protein sequence ID" value="EME68365.1"/>
    <property type="molecule type" value="Genomic_DNA"/>
</dbReference>
<sequence>MTQFKERRQHVRKMGDGLAVLIDGRVFPVLDISLSGVSFQGNGFRPGDRVRLTVAALHSFDDSVEAVVIIKSLDAGILRGEFAPTARLMRYIVAHLGDVTGAEPAYFR</sequence>
<comment type="caution">
    <text evidence="1">The sequence shown here is derived from an EMBL/GenBank/DDBJ whole genome shotgun (WGS) entry which is preliminary data.</text>
</comment>
<dbReference type="STRING" id="1244869.H261_18707"/>
<name>M2Z230_9PROT</name>
<gene>
    <name evidence="1" type="ORF">H261_18707</name>
</gene>
<dbReference type="AlphaFoldDB" id="M2Z230"/>
<organism evidence="1 2">
    <name type="scientific">Paramagnetospirillum caucaseum</name>
    <dbReference type="NCBI Taxonomy" id="1244869"/>
    <lineage>
        <taxon>Bacteria</taxon>
        <taxon>Pseudomonadati</taxon>
        <taxon>Pseudomonadota</taxon>
        <taxon>Alphaproteobacteria</taxon>
        <taxon>Rhodospirillales</taxon>
        <taxon>Magnetospirillaceae</taxon>
        <taxon>Paramagnetospirillum</taxon>
    </lineage>
</organism>
<protein>
    <recommendedName>
        <fullName evidence="3">PilZ domain-containing protein</fullName>
    </recommendedName>
</protein>
<evidence type="ECO:0008006" key="3">
    <source>
        <dbReference type="Google" id="ProtNLM"/>
    </source>
</evidence>
<accession>M2Z230</accession>
<keyword evidence="2" id="KW-1185">Reference proteome</keyword>
<dbReference type="PATRIC" id="fig|1244869.3.peg.3739"/>
<dbReference type="RefSeq" id="WP_008620583.1">
    <property type="nucleotide sequence ID" value="NZ_AONQ01000068.1"/>
</dbReference>
<evidence type="ECO:0000313" key="2">
    <source>
        <dbReference type="Proteomes" id="UP000011744"/>
    </source>
</evidence>
<dbReference type="Proteomes" id="UP000011744">
    <property type="component" value="Unassembled WGS sequence"/>
</dbReference>
<dbReference type="eggNOG" id="ENOG50349WQ">
    <property type="taxonomic scope" value="Bacteria"/>
</dbReference>
<dbReference type="OrthoDB" id="7356944at2"/>
<reference evidence="1 2" key="1">
    <citation type="journal article" date="2014" name="Genome Announc.">
        <title>Draft Genome Sequence of Magnetospirillum sp. Strain SO-1, a Freshwater Magnetotactic Bacterium Isolated from the Ol'khovka River, Russia.</title>
        <authorList>
            <person name="Grouzdev D.S."/>
            <person name="Dziuba M.V."/>
            <person name="Sukhacheva M.S."/>
            <person name="Mardanov A.V."/>
            <person name="Beletskiy A.V."/>
            <person name="Kuznetsov B.B."/>
            <person name="Skryabin K.G."/>
        </authorList>
    </citation>
    <scope>NUCLEOTIDE SEQUENCE [LARGE SCALE GENOMIC DNA]</scope>
    <source>
        <strain evidence="1 2">SO-1</strain>
    </source>
</reference>
<proteinExistence type="predicted"/>
<evidence type="ECO:0000313" key="1">
    <source>
        <dbReference type="EMBL" id="EME68365.1"/>
    </source>
</evidence>
<dbReference type="Gene3D" id="2.40.10.220">
    <property type="entry name" value="predicted glycosyltransferase like domains"/>
    <property type="match status" value="1"/>
</dbReference>